<dbReference type="InterPro" id="IPR023323">
    <property type="entry name" value="Tex-like_dom_sf"/>
</dbReference>
<dbReference type="GO" id="GO:0003729">
    <property type="term" value="F:mRNA binding"/>
    <property type="evidence" value="ECO:0007669"/>
    <property type="project" value="TreeGrafter"/>
</dbReference>
<dbReference type="InterPro" id="IPR023319">
    <property type="entry name" value="Tex-like_HTH_dom_sf"/>
</dbReference>
<evidence type="ECO:0008006" key="6">
    <source>
        <dbReference type="Google" id="ProtNLM"/>
    </source>
</evidence>
<gene>
    <name evidence="4" type="ORF">PGLA2088_LOCUS4041</name>
</gene>
<feature type="domain" description="Tex-like central region" evidence="3">
    <location>
        <begin position="326"/>
        <end position="489"/>
    </location>
</feature>
<evidence type="ECO:0000313" key="5">
    <source>
        <dbReference type="Proteomes" id="UP000626109"/>
    </source>
</evidence>
<evidence type="ECO:0000259" key="2">
    <source>
        <dbReference type="Pfam" id="PF09371"/>
    </source>
</evidence>
<evidence type="ECO:0000256" key="1">
    <source>
        <dbReference type="SAM" id="MobiDB-lite"/>
    </source>
</evidence>
<dbReference type="Gene3D" id="1.10.10.650">
    <property type="entry name" value="RuvA domain 2-like"/>
    <property type="match status" value="1"/>
</dbReference>
<feature type="region of interest" description="Disordered" evidence="1">
    <location>
        <begin position="152"/>
        <end position="184"/>
    </location>
</feature>
<accession>A0A813I4Y6</accession>
<dbReference type="InterPro" id="IPR055179">
    <property type="entry name" value="Tex-like_central_region"/>
</dbReference>
<reference evidence="4" key="1">
    <citation type="submission" date="2021-02" db="EMBL/GenBank/DDBJ databases">
        <authorList>
            <person name="Dougan E. K."/>
            <person name="Rhodes N."/>
            <person name="Thang M."/>
            <person name="Chan C."/>
        </authorList>
    </citation>
    <scope>NUCLEOTIDE SEQUENCE</scope>
</reference>
<dbReference type="EMBL" id="CAJNNW010003647">
    <property type="protein sequence ID" value="CAE8645596.1"/>
    <property type="molecule type" value="Genomic_DNA"/>
</dbReference>
<dbReference type="FunFam" id="1.10.10.650:FF:000001">
    <property type="entry name" value="S1 RNA-binding domain 1"/>
    <property type="match status" value="1"/>
</dbReference>
<dbReference type="GO" id="GO:0003735">
    <property type="term" value="F:structural constituent of ribosome"/>
    <property type="evidence" value="ECO:0007669"/>
    <property type="project" value="TreeGrafter"/>
</dbReference>
<organism evidence="4 5">
    <name type="scientific">Polarella glacialis</name>
    <name type="common">Dinoflagellate</name>
    <dbReference type="NCBI Taxonomy" id="89957"/>
    <lineage>
        <taxon>Eukaryota</taxon>
        <taxon>Sar</taxon>
        <taxon>Alveolata</taxon>
        <taxon>Dinophyceae</taxon>
        <taxon>Suessiales</taxon>
        <taxon>Suessiaceae</taxon>
        <taxon>Polarella</taxon>
    </lineage>
</organism>
<dbReference type="PANTHER" id="PTHR10724">
    <property type="entry name" value="30S RIBOSOMAL PROTEIN S1"/>
    <property type="match status" value="1"/>
</dbReference>
<proteinExistence type="predicted"/>
<sequence>MELHTCVGAPWFLTSLKSHPTPLVQPAACKKWLPSARALSSAALCSPKLFRLALGAVILSCGRRRAAQVARRGLLQAPSAAGMQPNQADMPVAQVKTPKPKAKAKAAANNNTNNNSVTAKPKPKVAAKAPTWPKTVSKSCLVPVAATPTLTKPEAQVAAKESSDDEQVVKRRRTGDATSEDLLGGLSDLSRDLASWVAELVGLDPKKVAGAVKLFKDGNTLPFIARYRKEQTGSMNEEELRRVERELQRAEAVEGKRLKVAMALQDRGKLSAELRLALMQASTLELIESIWYPFKSKRETRADQARARGLEPLAQLIEKLGRVRGMSPSEEAARFLSPEVQSTDEALAGARDIIAEKCAHRPDVKQQARISFSGKATFIARRRNAKADEAAKFKIYWDFQKRMKSVKPYQFLAANRGEATKALSLSFALPAGADDQFVDSLLRGRGAAGAGPWHLELRAAFEDALRRLILPGVEREWMSQLKELAEDESFDTYQRNLRSKLLTPPLRLHPDWADASTEPVVAVLTPHTGQAASWR</sequence>
<dbReference type="Pfam" id="PF22706">
    <property type="entry name" value="Tex_central_region"/>
    <property type="match status" value="1"/>
</dbReference>
<dbReference type="InterPro" id="IPR018974">
    <property type="entry name" value="Tex-like_N"/>
</dbReference>
<feature type="region of interest" description="Disordered" evidence="1">
    <location>
        <begin position="79"/>
        <end position="130"/>
    </location>
</feature>
<comment type="caution">
    <text evidence="4">The sequence shown here is derived from an EMBL/GenBank/DDBJ whole genome shotgun (WGS) entry which is preliminary data.</text>
</comment>
<dbReference type="InterPro" id="IPR050437">
    <property type="entry name" value="Ribos_protein_bS1-like"/>
</dbReference>
<dbReference type="Pfam" id="PF09371">
    <property type="entry name" value="Tex_N"/>
    <property type="match status" value="1"/>
</dbReference>
<dbReference type="GO" id="GO:0006412">
    <property type="term" value="P:translation"/>
    <property type="evidence" value="ECO:0007669"/>
    <property type="project" value="TreeGrafter"/>
</dbReference>
<dbReference type="AlphaFoldDB" id="A0A813I4Y6"/>
<protein>
    <recommendedName>
        <fullName evidence="6">S1 motif domain-containing protein</fullName>
    </recommendedName>
</protein>
<name>A0A813I4Y6_POLGL</name>
<evidence type="ECO:0000259" key="3">
    <source>
        <dbReference type="Pfam" id="PF22706"/>
    </source>
</evidence>
<dbReference type="Gene3D" id="1.10.3500.10">
    <property type="entry name" value="Tex N-terminal region-like"/>
    <property type="match status" value="1"/>
</dbReference>
<feature type="domain" description="Tex-like protein N-terminal" evidence="2">
    <location>
        <begin position="193"/>
        <end position="263"/>
    </location>
</feature>
<dbReference type="Proteomes" id="UP000626109">
    <property type="component" value="Unassembled WGS sequence"/>
</dbReference>
<evidence type="ECO:0000313" key="4">
    <source>
        <dbReference type="EMBL" id="CAE8645596.1"/>
    </source>
</evidence>
<feature type="compositionally biased region" description="Low complexity" evidence="1">
    <location>
        <begin position="105"/>
        <end position="130"/>
    </location>
</feature>
<dbReference type="SUPFAM" id="SSF158832">
    <property type="entry name" value="Tex N-terminal region-like"/>
    <property type="match status" value="1"/>
</dbReference>